<name>A0A642UQ40_DIURU</name>
<dbReference type="Proteomes" id="UP000449547">
    <property type="component" value="Unassembled WGS sequence"/>
</dbReference>
<protein>
    <recommendedName>
        <fullName evidence="6">DUF866-domain-containing protein</fullName>
    </recommendedName>
</protein>
<dbReference type="RefSeq" id="XP_034011011.1">
    <property type="nucleotide sequence ID" value="XM_034157132.1"/>
</dbReference>
<accession>A0A642UQ40</accession>
<evidence type="ECO:0000256" key="2">
    <source>
        <dbReference type="ARBA" id="ARBA00022723"/>
    </source>
</evidence>
<dbReference type="PANTHER" id="PTHR12857:SF0">
    <property type="entry name" value="CXXC MOTIF CONTAINING ZINC BINDING PROTEIN"/>
    <property type="match status" value="1"/>
</dbReference>
<dbReference type="SUPFAM" id="SSF141678">
    <property type="entry name" value="MAL13P1.257-like"/>
    <property type="match status" value="1"/>
</dbReference>
<dbReference type="OMA" id="TAHFVWR"/>
<keyword evidence="2" id="KW-0479">Metal-binding</keyword>
<comment type="caution">
    <text evidence="4">The sequence shown here is derived from an EMBL/GenBank/DDBJ whole genome shotgun (WGS) entry which is preliminary data.</text>
</comment>
<keyword evidence="3" id="KW-0862">Zinc</keyword>
<dbReference type="GO" id="GO:0008270">
    <property type="term" value="F:zinc ion binding"/>
    <property type="evidence" value="ECO:0007669"/>
    <property type="project" value="TreeGrafter"/>
</dbReference>
<reference evidence="4 5" key="1">
    <citation type="submission" date="2019-07" db="EMBL/GenBank/DDBJ databases">
        <title>Genome assembly of two rare yeast pathogens: Diutina rugosa and Trichomonascus ciferrii.</title>
        <authorList>
            <person name="Mixao V."/>
            <person name="Saus E."/>
            <person name="Hansen A."/>
            <person name="Lass-Flor C."/>
            <person name="Gabaldon T."/>
        </authorList>
    </citation>
    <scope>NUCLEOTIDE SEQUENCE [LARGE SCALE GENOMIC DNA]</scope>
    <source>
        <strain evidence="4 5">CBS 613</strain>
    </source>
</reference>
<gene>
    <name evidence="4" type="ORF">DIURU_004277</name>
</gene>
<evidence type="ECO:0000256" key="1">
    <source>
        <dbReference type="ARBA" id="ARBA00007818"/>
    </source>
</evidence>
<evidence type="ECO:0000313" key="5">
    <source>
        <dbReference type="Proteomes" id="UP000449547"/>
    </source>
</evidence>
<dbReference type="GeneID" id="54782928"/>
<dbReference type="InterPro" id="IPR008584">
    <property type="entry name" value="CXXC_Zn-binding_euk"/>
</dbReference>
<organism evidence="4 5">
    <name type="scientific">Diutina rugosa</name>
    <name type="common">Yeast</name>
    <name type="synonym">Candida rugosa</name>
    <dbReference type="NCBI Taxonomy" id="5481"/>
    <lineage>
        <taxon>Eukaryota</taxon>
        <taxon>Fungi</taxon>
        <taxon>Dikarya</taxon>
        <taxon>Ascomycota</taxon>
        <taxon>Saccharomycotina</taxon>
        <taxon>Pichiomycetes</taxon>
        <taxon>Debaryomycetaceae</taxon>
        <taxon>Diutina</taxon>
    </lineage>
</organism>
<dbReference type="PANTHER" id="PTHR12857">
    <property type="entry name" value="CXXC MOTIF CONTAINING ZINC BINDING PROTEIN"/>
    <property type="match status" value="1"/>
</dbReference>
<evidence type="ECO:0000313" key="4">
    <source>
        <dbReference type="EMBL" id="KAA8899610.1"/>
    </source>
</evidence>
<evidence type="ECO:0008006" key="6">
    <source>
        <dbReference type="Google" id="ProtNLM"/>
    </source>
</evidence>
<comment type="similarity">
    <text evidence="1">Belongs to the UPF0587 family.</text>
</comment>
<evidence type="ECO:0000256" key="3">
    <source>
        <dbReference type="ARBA" id="ARBA00022833"/>
    </source>
</evidence>
<dbReference type="VEuPathDB" id="FungiDB:DIURU_004277"/>
<sequence>MTIFYLSGKATLDGVTDVQPVNDPQDKFEYTFRIECTRCRNVHDKPVTINTYEKHEIGGSRGEASFVFRCKECKSESSANVAATKTTIAESDQWARLLEIDARGLEVVEFIPEGKFQAVGAESSTKFNEVDLEEGEWYDYDEKQGAEVSITEVEWKVERQ</sequence>
<dbReference type="AlphaFoldDB" id="A0A642UQ40"/>
<dbReference type="Pfam" id="PF05907">
    <property type="entry name" value="CXXC_Zn-b_euk"/>
    <property type="match status" value="1"/>
</dbReference>
<dbReference type="EMBL" id="SWFT01000122">
    <property type="protein sequence ID" value="KAA8899610.1"/>
    <property type="molecule type" value="Genomic_DNA"/>
</dbReference>
<dbReference type="OrthoDB" id="10248838at2759"/>
<keyword evidence="5" id="KW-1185">Reference proteome</keyword>
<proteinExistence type="inferred from homology"/>